<reference evidence="1 2" key="1">
    <citation type="submission" date="2020-08" db="EMBL/GenBank/DDBJ databases">
        <title>Sequencing the genomes of 1000 actinobacteria strains.</title>
        <authorList>
            <person name="Klenk H.-P."/>
        </authorList>
    </citation>
    <scope>NUCLEOTIDE SEQUENCE [LARGE SCALE GENOMIC DNA]</scope>
    <source>
        <strain evidence="1 2">DSM 22826</strain>
    </source>
</reference>
<proteinExistence type="predicted"/>
<keyword evidence="2" id="KW-1185">Reference proteome</keyword>
<evidence type="ECO:0000313" key="1">
    <source>
        <dbReference type="EMBL" id="MBB2995125.1"/>
    </source>
</evidence>
<gene>
    <name evidence="1" type="ORF">E9229_001316</name>
</gene>
<dbReference type="Pfam" id="PF10604">
    <property type="entry name" value="Polyketide_cyc2"/>
    <property type="match status" value="1"/>
</dbReference>
<dbReference type="Gene3D" id="3.30.530.20">
    <property type="match status" value="1"/>
</dbReference>
<dbReference type="InterPro" id="IPR023393">
    <property type="entry name" value="START-like_dom_sf"/>
</dbReference>
<sequence>MEDFTALRLTELVYLPPARVWDLLTDWAAAPAWMPGIAEMHAEEPLRVGAVLDYHSGGHERQLTVIDLDLGRAITLSTGPGDGRTDYSYSLSEDGSDTRMELVVSVPPAGPGGSPAELRHAVAAAEAGHLAAFKNFAEMAP</sequence>
<name>A0A839QKM8_9MICC</name>
<dbReference type="Proteomes" id="UP000523000">
    <property type="component" value="Unassembled WGS sequence"/>
</dbReference>
<accession>A0A839QKM8</accession>
<dbReference type="InterPro" id="IPR019587">
    <property type="entry name" value="Polyketide_cyclase/dehydratase"/>
</dbReference>
<organism evidence="1 2">
    <name type="scientific">Paeniglutamicibacter cryotolerans</name>
    <dbReference type="NCBI Taxonomy" id="670079"/>
    <lineage>
        <taxon>Bacteria</taxon>
        <taxon>Bacillati</taxon>
        <taxon>Actinomycetota</taxon>
        <taxon>Actinomycetes</taxon>
        <taxon>Micrococcales</taxon>
        <taxon>Micrococcaceae</taxon>
        <taxon>Paeniglutamicibacter</taxon>
    </lineage>
</organism>
<comment type="caution">
    <text evidence="1">The sequence shown here is derived from an EMBL/GenBank/DDBJ whole genome shotgun (WGS) entry which is preliminary data.</text>
</comment>
<dbReference type="AlphaFoldDB" id="A0A839QKM8"/>
<dbReference type="RefSeq" id="WP_183510431.1">
    <property type="nucleotide sequence ID" value="NZ_BAABGK010000113.1"/>
</dbReference>
<dbReference type="EMBL" id="JACHVS010000001">
    <property type="protein sequence ID" value="MBB2995125.1"/>
    <property type="molecule type" value="Genomic_DNA"/>
</dbReference>
<evidence type="ECO:0000313" key="2">
    <source>
        <dbReference type="Proteomes" id="UP000523000"/>
    </source>
</evidence>
<protein>
    <submittedName>
        <fullName evidence="1">Uncharacterized protein YndB with AHSA1/START domain</fullName>
    </submittedName>
</protein>
<dbReference type="SUPFAM" id="SSF55961">
    <property type="entry name" value="Bet v1-like"/>
    <property type="match status" value="1"/>
</dbReference>